<evidence type="ECO:0000313" key="2">
    <source>
        <dbReference type="Proteomes" id="UP001165395"/>
    </source>
</evidence>
<keyword evidence="2" id="KW-1185">Reference proteome</keyword>
<dbReference type="CDD" id="cd09021">
    <property type="entry name" value="Aldose_epim_Ec_YphB"/>
    <property type="match status" value="1"/>
</dbReference>
<dbReference type="Pfam" id="PF01263">
    <property type="entry name" value="Aldose_epim"/>
    <property type="match status" value="1"/>
</dbReference>
<dbReference type="Proteomes" id="UP001165395">
    <property type="component" value="Unassembled WGS sequence"/>
</dbReference>
<protein>
    <submittedName>
        <fullName evidence="1">Aldose 1-epimerase</fullName>
    </submittedName>
</protein>
<gene>
    <name evidence="1" type="ORF">LIN78_04015</name>
</gene>
<proteinExistence type="predicted"/>
<dbReference type="InterPro" id="IPR008183">
    <property type="entry name" value="Aldose_1/G6P_1-epimerase"/>
</dbReference>
<dbReference type="RefSeq" id="WP_227178739.1">
    <property type="nucleotide sequence ID" value="NZ_JAJBZT010000002.1"/>
</dbReference>
<comment type="caution">
    <text evidence="1">The sequence shown here is derived from an EMBL/GenBank/DDBJ whole genome shotgun (WGS) entry which is preliminary data.</text>
</comment>
<name>A0ABS8D3H1_9NEIS</name>
<organism evidence="1 2">
    <name type="scientific">Leeia speluncae</name>
    <dbReference type="NCBI Taxonomy" id="2884804"/>
    <lineage>
        <taxon>Bacteria</taxon>
        <taxon>Pseudomonadati</taxon>
        <taxon>Pseudomonadota</taxon>
        <taxon>Betaproteobacteria</taxon>
        <taxon>Neisseriales</taxon>
        <taxon>Leeiaceae</taxon>
        <taxon>Leeia</taxon>
    </lineage>
</organism>
<reference evidence="1" key="1">
    <citation type="submission" date="2021-10" db="EMBL/GenBank/DDBJ databases">
        <title>The complete genome sequence of Leeia sp. TBRC 13508.</title>
        <authorList>
            <person name="Charoenyingcharoen P."/>
            <person name="Yukphan P."/>
        </authorList>
    </citation>
    <scope>NUCLEOTIDE SEQUENCE</scope>
    <source>
        <strain evidence="1">TBRC 13508</strain>
    </source>
</reference>
<evidence type="ECO:0000313" key="1">
    <source>
        <dbReference type="EMBL" id="MCB6182719.1"/>
    </source>
</evidence>
<dbReference type="InterPro" id="IPR014718">
    <property type="entry name" value="GH-type_carb-bd"/>
</dbReference>
<dbReference type="EMBL" id="JAJBZT010000002">
    <property type="protein sequence ID" value="MCB6182719.1"/>
    <property type="molecule type" value="Genomic_DNA"/>
</dbReference>
<dbReference type="InterPro" id="IPR011013">
    <property type="entry name" value="Gal_mutarotase_sf_dom"/>
</dbReference>
<dbReference type="Gene3D" id="2.70.98.10">
    <property type="match status" value="1"/>
</dbReference>
<dbReference type="SUPFAM" id="SSF74650">
    <property type="entry name" value="Galactose mutarotase-like"/>
    <property type="match status" value="1"/>
</dbReference>
<sequence length="296" mass="32641">MTHLLTLTDGPLRVQLAPEIGGSIARCDWVTDAGITPWLRPASEPSIEVNQIGEMACFPMVPFCGRTKDGRFTTQEGDLIQLPAIEGHAHALHGIGWLRPWEVLSPTSSAARLVLEMSKGEWPYPFIARQWISLQDQQLHIHLSVQNLSDHTLPFGAGLHPYFPRDTKTRLTTQANGHWAVTPEILAVTPVEDPALLKQLAEGCSPDSVVLDHTFFGWEQKVLIDQPSTHLTLTASHCATHLAIYTPKNEDYFCLEPCSQVPGFPNLTQFSQNETGGHWLSPGETLSVSMALSSIN</sequence>
<accession>A0ABS8D3H1</accession>